<accession>A0A2T7UM92</accession>
<sequence length="358" mass="39720">MAFQHSSAALRLRDDSMLSADNTKHLERHIVVDLLRKAAPLLGLKAPVITTLDAMLSCLPPQRTHHTVFASNATLSFRRNGISDRTIRRHVALLTDVGLLRRNDSPNRKRFMRSNSAEGTALRFGFDLAPLFERLAEIAQLAAETVRNAEQIAYLKCRIRALASHHLAQDPDDPTPHEILRALRRKLSIEELQGMLQTVAEAPIETQIDDVEHRPRLAETTELTASDGQNVRHHHKSKEDHIDKKYPADAISVSEIVGACPEVAEFSLREIRTEGDVIAHARSLAPMVGIDAPTYDSAVAALDPMRAALAVWIVVKFHERVRSAGAYFRAITSGKRSEGFDPYSLIRRLGGSATPARV</sequence>
<evidence type="ECO:0000313" key="3">
    <source>
        <dbReference type="EMBL" id="PVE45815.1"/>
    </source>
</evidence>
<reference evidence="3 4" key="1">
    <citation type="journal article" date="2011" name="Syst. Appl. Microbiol.">
        <title>Defluviimonas denitrificans gen. nov., sp. nov., and Pararhodobacter aggregans gen. nov., sp. nov., non-phototrophic Rhodobacteraceae from the biofilter of a marine aquaculture.</title>
        <authorList>
            <person name="Foesel B.U."/>
            <person name="Drake H.L."/>
            <person name="Schramm A."/>
        </authorList>
    </citation>
    <scope>NUCLEOTIDE SEQUENCE [LARGE SCALE GENOMIC DNA]</scope>
    <source>
        <strain evidence="3 4">D1-19</strain>
    </source>
</reference>
<evidence type="ECO:0000259" key="2">
    <source>
        <dbReference type="Pfam" id="PF11800"/>
    </source>
</evidence>
<evidence type="ECO:0000313" key="4">
    <source>
        <dbReference type="Proteomes" id="UP000244810"/>
    </source>
</evidence>
<dbReference type="RefSeq" id="WP_107754302.1">
    <property type="nucleotide sequence ID" value="NZ_QBKF01000012.1"/>
</dbReference>
<dbReference type="Pfam" id="PF11800">
    <property type="entry name" value="RP-C_C"/>
    <property type="match status" value="1"/>
</dbReference>
<feature type="domain" description="Plasmid replication protein C N-terminal" evidence="1">
    <location>
        <begin position="23"/>
        <end position="161"/>
    </location>
</feature>
<proteinExistence type="predicted"/>
<dbReference type="Proteomes" id="UP000244810">
    <property type="component" value="Unassembled WGS sequence"/>
</dbReference>
<dbReference type="InterPro" id="IPR005090">
    <property type="entry name" value="RepC_N"/>
</dbReference>
<dbReference type="InterPro" id="IPR021760">
    <property type="entry name" value="RepC_C"/>
</dbReference>
<gene>
    <name evidence="3" type="ORF">DDE23_19565</name>
</gene>
<dbReference type="Pfam" id="PF03428">
    <property type="entry name" value="RP-C"/>
    <property type="match status" value="1"/>
</dbReference>
<dbReference type="NCBIfam" id="NF040974">
    <property type="entry name" value="RepABC_RepC"/>
    <property type="match status" value="1"/>
</dbReference>
<dbReference type="InterPro" id="IPR047611">
    <property type="entry name" value="RepABC_RepC"/>
</dbReference>
<dbReference type="OrthoDB" id="7488837at2"/>
<protein>
    <submittedName>
        <fullName evidence="3">Replication protein C</fullName>
    </submittedName>
</protein>
<name>A0A2T7UM92_9RHOB</name>
<dbReference type="AlphaFoldDB" id="A0A2T7UM92"/>
<keyword evidence="4" id="KW-1185">Reference proteome</keyword>
<comment type="caution">
    <text evidence="3">The sequence shown here is derived from an EMBL/GenBank/DDBJ whole genome shotgun (WGS) entry which is preliminary data.</text>
</comment>
<feature type="domain" description="Plasmid replication protein C C-terminal" evidence="2">
    <location>
        <begin position="254"/>
        <end position="341"/>
    </location>
</feature>
<organism evidence="3 4">
    <name type="scientific">Pararhodobacter aggregans</name>
    <dbReference type="NCBI Taxonomy" id="404875"/>
    <lineage>
        <taxon>Bacteria</taxon>
        <taxon>Pseudomonadati</taxon>
        <taxon>Pseudomonadota</taxon>
        <taxon>Alphaproteobacteria</taxon>
        <taxon>Rhodobacterales</taxon>
        <taxon>Paracoccaceae</taxon>
        <taxon>Pararhodobacter</taxon>
    </lineage>
</organism>
<evidence type="ECO:0000259" key="1">
    <source>
        <dbReference type="Pfam" id="PF03428"/>
    </source>
</evidence>
<dbReference type="EMBL" id="QDDR01000012">
    <property type="protein sequence ID" value="PVE45815.1"/>
    <property type="molecule type" value="Genomic_DNA"/>
</dbReference>